<reference evidence="2" key="2">
    <citation type="submission" date="2021-08" db="EMBL/GenBank/DDBJ databases">
        <authorList>
            <person name="Gostincar C."/>
            <person name="Sun X."/>
            <person name="Song Z."/>
            <person name="Gunde-Cimerman N."/>
        </authorList>
    </citation>
    <scope>NUCLEOTIDE SEQUENCE</scope>
    <source>
        <strain evidence="2">EXF-9911</strain>
    </source>
</reference>
<dbReference type="EMBL" id="JAHFXF010000678">
    <property type="protein sequence ID" value="KAG9683886.1"/>
    <property type="molecule type" value="Genomic_DNA"/>
</dbReference>
<comment type="caution">
    <text evidence="2">The sequence shown here is derived from an EMBL/GenBank/DDBJ whole genome shotgun (WGS) entry which is preliminary data.</text>
</comment>
<protein>
    <submittedName>
        <fullName evidence="2">Uncharacterized protein</fullName>
    </submittedName>
</protein>
<organism evidence="2 3">
    <name type="scientific">Aureobasidium melanogenum</name>
    <name type="common">Aureobasidium pullulans var. melanogenum</name>
    <dbReference type="NCBI Taxonomy" id="46634"/>
    <lineage>
        <taxon>Eukaryota</taxon>
        <taxon>Fungi</taxon>
        <taxon>Dikarya</taxon>
        <taxon>Ascomycota</taxon>
        <taxon>Pezizomycotina</taxon>
        <taxon>Dothideomycetes</taxon>
        <taxon>Dothideomycetidae</taxon>
        <taxon>Dothideales</taxon>
        <taxon>Saccotheciaceae</taxon>
        <taxon>Aureobasidium</taxon>
    </lineage>
</organism>
<sequence>MAPDPSPAPSASIFGRKPSIFSTKKSSRKESTSITPISPLASEDLSPTARRDSSVISLPSSGAEGDIRRSASLRRSHESLSSIHHHKTRGSSIAVPSRSPIRLHRQSRSISANATHTVKPPFNTTLSPQKSSDSFSRDRQHSLAEPVPKTPFSMLAAPFGHGLKRSETDRPSLGSFATNGSSLNLIPSNTAVPQTSLVPIPAALLTHIHATCRKRIATLEYLRKVHEGHIYYFNTLLYTPSNLGQLPSMQYSKLGRRASNYVLLGTSIPPLLDLNADNPLEYLRSLASLLSEYDTYQQLNNPDASVGARGRMGAMFKSGMRGVKGRRSSSAAIETLSESVESAQLDSLPMPPISSGNLPEFTHLQTPSLPFDPDFHTAFATLADILIDTYSGIDQLLPNAESIGPGVGEAFGKADKILRKVLVQNATQELGDTTRREVRSEIGGVSRLVLAGLM</sequence>
<name>A0A9P8J237_AURME</name>
<feature type="region of interest" description="Disordered" evidence="1">
    <location>
        <begin position="1"/>
        <end position="151"/>
    </location>
</feature>
<dbReference type="OrthoDB" id="14339at2759"/>
<dbReference type="PANTHER" id="PTHR37332">
    <property type="entry name" value="EXPRESSED PROTEIN"/>
    <property type="match status" value="1"/>
</dbReference>
<dbReference type="PANTHER" id="PTHR37332:SF1">
    <property type="entry name" value="ELMO DOMAIN-CONTAINING PROTEIN"/>
    <property type="match status" value="1"/>
</dbReference>
<accession>A0A9P8J237</accession>
<dbReference type="Proteomes" id="UP000779574">
    <property type="component" value="Unassembled WGS sequence"/>
</dbReference>
<evidence type="ECO:0000313" key="3">
    <source>
        <dbReference type="Proteomes" id="UP000779574"/>
    </source>
</evidence>
<evidence type="ECO:0000313" key="2">
    <source>
        <dbReference type="EMBL" id="KAG9683886.1"/>
    </source>
</evidence>
<evidence type="ECO:0000256" key="1">
    <source>
        <dbReference type="SAM" id="MobiDB-lite"/>
    </source>
</evidence>
<feature type="compositionally biased region" description="Polar residues" evidence="1">
    <location>
        <begin position="108"/>
        <end position="134"/>
    </location>
</feature>
<gene>
    <name evidence="2" type="ORF">KCU76_g12803</name>
</gene>
<dbReference type="AlphaFoldDB" id="A0A9P8J237"/>
<proteinExistence type="predicted"/>
<feature type="non-terminal residue" evidence="2">
    <location>
        <position position="454"/>
    </location>
</feature>
<reference evidence="2" key="1">
    <citation type="journal article" date="2021" name="J Fungi (Basel)">
        <title>Virulence traits and population genomics of the black yeast Aureobasidium melanogenum.</title>
        <authorList>
            <person name="Cernosa A."/>
            <person name="Sun X."/>
            <person name="Gostincar C."/>
            <person name="Fang C."/>
            <person name="Gunde-Cimerman N."/>
            <person name="Song Z."/>
        </authorList>
    </citation>
    <scope>NUCLEOTIDE SEQUENCE</scope>
    <source>
        <strain evidence="2">EXF-9911</strain>
    </source>
</reference>